<dbReference type="GO" id="GO:0042058">
    <property type="term" value="P:regulation of epidermal growth factor receptor signaling pathway"/>
    <property type="evidence" value="ECO:0007669"/>
    <property type="project" value="TreeGrafter"/>
</dbReference>
<accession>A0AA36DQM9</accession>
<evidence type="ECO:0000256" key="8">
    <source>
        <dbReference type="SAM" id="Phobius"/>
    </source>
</evidence>
<evidence type="ECO:0000259" key="9">
    <source>
        <dbReference type="Pfam" id="PF01694"/>
    </source>
</evidence>
<dbReference type="GO" id="GO:0050708">
    <property type="term" value="P:regulation of protein secretion"/>
    <property type="evidence" value="ECO:0007669"/>
    <property type="project" value="TreeGrafter"/>
</dbReference>
<keyword evidence="3 8" id="KW-0812">Transmembrane</keyword>
<dbReference type="Gene3D" id="1.20.1540.10">
    <property type="entry name" value="Rhomboid-like"/>
    <property type="match status" value="1"/>
</dbReference>
<dbReference type="InterPro" id="IPR035952">
    <property type="entry name" value="Rhomboid-like_sf"/>
</dbReference>
<comment type="caution">
    <text evidence="10">The sequence shown here is derived from an EMBL/GenBank/DDBJ whole genome shotgun (WGS) entry which is preliminary data.</text>
</comment>
<dbReference type="Pfam" id="PF01694">
    <property type="entry name" value="Rhomboid"/>
    <property type="match status" value="1"/>
</dbReference>
<evidence type="ECO:0000256" key="1">
    <source>
        <dbReference type="ARBA" id="ARBA00004477"/>
    </source>
</evidence>
<dbReference type="GO" id="GO:0004252">
    <property type="term" value="F:serine-type endopeptidase activity"/>
    <property type="evidence" value="ECO:0007669"/>
    <property type="project" value="InterPro"/>
</dbReference>
<gene>
    <name evidence="10" type="ORF">CYNAS_LOCUS3554</name>
</gene>
<feature type="transmembrane region" description="Helical" evidence="8">
    <location>
        <begin position="890"/>
        <end position="908"/>
    </location>
</feature>
<comment type="subcellular location">
    <subcellularLocation>
        <location evidence="1">Endoplasmic reticulum membrane</location>
        <topology evidence="1">Multi-pass membrane protein</topology>
    </subcellularLocation>
</comment>
<evidence type="ECO:0000313" key="11">
    <source>
        <dbReference type="Proteomes" id="UP001176961"/>
    </source>
</evidence>
<feature type="transmembrane region" description="Helical" evidence="8">
    <location>
        <begin position="945"/>
        <end position="964"/>
    </location>
</feature>
<dbReference type="FunFam" id="1.20.1540.10:FF:000025">
    <property type="entry name" value="Putative rhomboid family"/>
    <property type="match status" value="1"/>
</dbReference>
<feature type="region of interest" description="Disordered" evidence="7">
    <location>
        <begin position="19"/>
        <end position="79"/>
    </location>
</feature>
<feature type="compositionally biased region" description="Low complexity" evidence="7">
    <location>
        <begin position="352"/>
        <end position="364"/>
    </location>
</feature>
<protein>
    <recommendedName>
        <fullName evidence="9">Peptidase S54 rhomboid domain-containing protein</fullName>
    </recommendedName>
</protein>
<keyword evidence="6 8" id="KW-0472">Membrane</keyword>
<feature type="compositionally biased region" description="Polar residues" evidence="7">
    <location>
        <begin position="365"/>
        <end position="379"/>
    </location>
</feature>
<dbReference type="Proteomes" id="UP001176961">
    <property type="component" value="Unassembled WGS sequence"/>
</dbReference>
<feature type="region of interest" description="Disordered" evidence="7">
    <location>
        <begin position="277"/>
        <end position="388"/>
    </location>
</feature>
<sequence>MAGVPYQLENLATVIAIPTPTAEGEPETEISDSSKSNIMLEGTNEDHKARKHRERDTSAQSLPPPTMPHAQQRPPLDRGQSQIQMALNGSANFVGWNDTEGDVYRTWGSKRLRFLAKKYNLDPIRVLTEARSIDAGHHDVMDQPGPSSGEPSFGHAHSAEINFPFLQHIAFGFDGGTPGSTSRGRSFSQGGNDLCVHARAERRESMARLAVNVAKRGLSSTPRNHRVRLSSRQSFDLDVTESERGGSPPTGYYGLSPQPQLEDNLLEEALLQSRKIKGPGLRRLQSEEPPTKIQGPTLRRLQRDEPIPEESSSELSSLDKESANAARQQSEPIPPLASLEEIEMGEVPSVYETPSEEPSSLPSEAQYSTPTDETASTETIPKPKLSSQEHVDTDDLFFAFSSASEIEPTTRLKAGKERPLTTLMSLPKLPVPEEPRMALGGISRLDIGDGRIHIPVAKVALGPVPEEDRIGITQPDRPLLDAVKSRTRSLPRYPLLKQTSVVETHKRSLVEDVLVNLGRQSSNLFIPRYRRYRGIGALSSFYEGSLHREKIDALDPKVRDIIERGSDERPLFTWWVTSVQVLVCIVSLLIYGLGPFGWERVEMNEEVVDVSLAMRQVSYYEPVNLWIGPRFADLIRLGAKYSPCMRREPGLWRLINEERAKENGTGCCVFNDGTGCYQTGQSSCPRTLATWHKWSRPKPPTLKKSKSETQLMDLDKNSVGVTVSRRRGSLTSVISHHSWRTAGAVCGQDPDFCVRPSSVRPYEWPDDLTRWPICLEHREGGFLPPHMTCQITGRPCCIQMQGQCRIATREYCAFVKGHFHENATLCSQVNCFSDFCGMLPFLWHDWPDQFYRMFFSLFLHAGVIHLAITIWVQLWLMLDLEMLIGWQRMAILYFGSGIGGNFASAIFVPYNPEVGPAGSHLGIMAALVIDLYHHRSIIVRPQRELGKHMCTVLVLFLTGLLPWVDNWAHLFGFIFGLLITIVTFPYLDFESHEKPRQGCRSSLSRRNIAIVMSLITSVLLYILLGYIYFNRIELDCPWCEYFNCINIRFITGSNHFCDNRGQKLFQWLPI</sequence>
<keyword evidence="4" id="KW-0256">Endoplasmic reticulum</keyword>
<name>A0AA36DQM9_CYLNA</name>
<dbReference type="PANTHER" id="PTHR45965:SF3">
    <property type="entry name" value="INACTIVE RHOMBOID PROTEIN 1"/>
    <property type="match status" value="1"/>
</dbReference>
<evidence type="ECO:0000256" key="5">
    <source>
        <dbReference type="ARBA" id="ARBA00022989"/>
    </source>
</evidence>
<dbReference type="InterPro" id="IPR051512">
    <property type="entry name" value="Inactive_Rhomboid"/>
</dbReference>
<proteinExistence type="inferred from homology"/>
<dbReference type="EMBL" id="CATQJL010000001">
    <property type="protein sequence ID" value="CAJ0591571.1"/>
    <property type="molecule type" value="Genomic_DNA"/>
</dbReference>
<feature type="transmembrane region" description="Helical" evidence="8">
    <location>
        <begin position="1008"/>
        <end position="1029"/>
    </location>
</feature>
<dbReference type="GO" id="GO:0005789">
    <property type="term" value="C:endoplasmic reticulum membrane"/>
    <property type="evidence" value="ECO:0007669"/>
    <property type="project" value="UniProtKB-SubCell"/>
</dbReference>
<dbReference type="SUPFAM" id="SSF144091">
    <property type="entry name" value="Rhomboid-like"/>
    <property type="match status" value="1"/>
</dbReference>
<keyword evidence="5 8" id="KW-1133">Transmembrane helix</keyword>
<dbReference type="PANTHER" id="PTHR45965">
    <property type="entry name" value="INACTIVE RHOMBOID PROTEIN"/>
    <property type="match status" value="1"/>
</dbReference>
<feature type="region of interest" description="Disordered" evidence="7">
    <location>
        <begin position="217"/>
        <end position="258"/>
    </location>
</feature>
<reference evidence="10" key="1">
    <citation type="submission" date="2023-07" db="EMBL/GenBank/DDBJ databases">
        <authorList>
            <consortium name="CYATHOMIX"/>
        </authorList>
    </citation>
    <scope>NUCLEOTIDE SEQUENCE</scope>
    <source>
        <strain evidence="10">N/A</strain>
    </source>
</reference>
<feature type="transmembrane region" description="Helical" evidence="8">
    <location>
        <begin position="970"/>
        <end position="987"/>
    </location>
</feature>
<evidence type="ECO:0000256" key="6">
    <source>
        <dbReference type="ARBA" id="ARBA00023136"/>
    </source>
</evidence>
<feature type="domain" description="Peptidase S54 rhomboid" evidence="9">
    <location>
        <begin position="848"/>
        <end position="984"/>
    </location>
</feature>
<comment type="similarity">
    <text evidence="2">Belongs to the peptidase S54 family.</text>
</comment>
<keyword evidence="11" id="KW-1185">Reference proteome</keyword>
<evidence type="ECO:0000256" key="7">
    <source>
        <dbReference type="SAM" id="MobiDB-lite"/>
    </source>
</evidence>
<dbReference type="InterPro" id="IPR022764">
    <property type="entry name" value="Peptidase_S54_rhomboid_dom"/>
</dbReference>
<evidence type="ECO:0000256" key="4">
    <source>
        <dbReference type="ARBA" id="ARBA00022824"/>
    </source>
</evidence>
<organism evidence="10 11">
    <name type="scientific">Cylicocyclus nassatus</name>
    <name type="common">Nematode worm</name>
    <dbReference type="NCBI Taxonomy" id="53992"/>
    <lineage>
        <taxon>Eukaryota</taxon>
        <taxon>Metazoa</taxon>
        <taxon>Ecdysozoa</taxon>
        <taxon>Nematoda</taxon>
        <taxon>Chromadorea</taxon>
        <taxon>Rhabditida</taxon>
        <taxon>Rhabditina</taxon>
        <taxon>Rhabditomorpha</taxon>
        <taxon>Strongyloidea</taxon>
        <taxon>Strongylidae</taxon>
        <taxon>Cylicocyclus</taxon>
    </lineage>
</organism>
<dbReference type="AlphaFoldDB" id="A0AA36DQM9"/>
<evidence type="ECO:0000256" key="3">
    <source>
        <dbReference type="ARBA" id="ARBA00022692"/>
    </source>
</evidence>
<feature type="transmembrane region" description="Helical" evidence="8">
    <location>
        <begin position="855"/>
        <end position="878"/>
    </location>
</feature>
<feature type="transmembrane region" description="Helical" evidence="8">
    <location>
        <begin position="572"/>
        <end position="593"/>
    </location>
</feature>
<evidence type="ECO:0000256" key="2">
    <source>
        <dbReference type="ARBA" id="ARBA00009045"/>
    </source>
</evidence>
<evidence type="ECO:0000313" key="10">
    <source>
        <dbReference type="EMBL" id="CAJ0591571.1"/>
    </source>
</evidence>